<evidence type="ECO:0008006" key="4">
    <source>
        <dbReference type="Google" id="ProtNLM"/>
    </source>
</evidence>
<dbReference type="PROSITE" id="PS51257">
    <property type="entry name" value="PROKAR_LIPOPROTEIN"/>
    <property type="match status" value="1"/>
</dbReference>
<keyword evidence="3" id="KW-1185">Reference proteome</keyword>
<accession>A0A371AXP8</accession>
<evidence type="ECO:0000256" key="1">
    <source>
        <dbReference type="SAM" id="MobiDB-lite"/>
    </source>
</evidence>
<evidence type="ECO:0000313" key="2">
    <source>
        <dbReference type="EMBL" id="RDU24344.1"/>
    </source>
</evidence>
<feature type="region of interest" description="Disordered" evidence="1">
    <location>
        <begin position="23"/>
        <end position="64"/>
    </location>
</feature>
<organism evidence="2 3">
    <name type="scientific">Anaerosacchariphilus polymeriproducens</name>
    <dbReference type="NCBI Taxonomy" id="1812858"/>
    <lineage>
        <taxon>Bacteria</taxon>
        <taxon>Bacillati</taxon>
        <taxon>Bacillota</taxon>
        <taxon>Clostridia</taxon>
        <taxon>Lachnospirales</taxon>
        <taxon>Lachnospiraceae</taxon>
        <taxon>Anaerosacchariphilus</taxon>
    </lineage>
</organism>
<protein>
    <recommendedName>
        <fullName evidence="4">Lipoprotein</fullName>
    </recommendedName>
</protein>
<dbReference type="AlphaFoldDB" id="A0A371AXP8"/>
<gene>
    <name evidence="2" type="ORF">DWV06_05050</name>
</gene>
<dbReference type="OrthoDB" id="2001005at2"/>
<dbReference type="EMBL" id="QRCT01000013">
    <property type="protein sequence ID" value="RDU24344.1"/>
    <property type="molecule type" value="Genomic_DNA"/>
</dbReference>
<name>A0A371AXP8_9FIRM</name>
<dbReference type="Proteomes" id="UP000255036">
    <property type="component" value="Unassembled WGS sequence"/>
</dbReference>
<feature type="compositionally biased region" description="Low complexity" evidence="1">
    <location>
        <begin position="28"/>
        <end position="42"/>
    </location>
</feature>
<proteinExistence type="predicted"/>
<dbReference type="RefSeq" id="WP_115481088.1">
    <property type="nucleotide sequence ID" value="NZ_QRCT01000013.1"/>
</dbReference>
<comment type="caution">
    <text evidence="2">The sequence shown here is derived from an EMBL/GenBank/DDBJ whole genome shotgun (WGS) entry which is preliminary data.</text>
</comment>
<sequence length="421" mass="47005">MKNKILFAMLCIAVLTTGCNGSKKEIETSSQTKDSTSSQTKDSTVKENSLENTKPNTPVKPSPELSDDIYSFKFQYNNTVYSLPAAYSDFVANSWKCEEEYTNAKVKPDLNDISTPLINSNSETRLFAFLSNFGNSVDTIDNCHVSSIIIRSDMFDSSDTIYLPGNIQFNKSTADDIKKAYGTPSSVFEGSRYTKYTYTYDVLSYVDLYIDSTTKTLSEIKIDNPVAPDNIVKKPVSTETPESVSAYTAPKAQSDDFSDYICNYAGDLYQLPAPVSAFIKNGWEIDTTNTDSSDPIECTNSSVNAHDRGWVELKRDNKVIRARVFNSTDNAVTIENSTITMLSSDTSDLDSTIPFTVSKNITLGKSKDELTKALQGLNHEMDDRFCYLYATNGNEYDRYIFILDTETKTIDKIEIDLDEAD</sequence>
<reference evidence="2 3" key="1">
    <citation type="submission" date="2018-07" db="EMBL/GenBank/DDBJ databases">
        <title>Anaerosacharophilus polymeroproducens gen. nov. sp. nov., an anaerobic bacterium isolated from salt field.</title>
        <authorList>
            <person name="Kim W."/>
            <person name="Yang S.-H."/>
            <person name="Oh J."/>
            <person name="Lee J.-H."/>
            <person name="Kwon K.K."/>
        </authorList>
    </citation>
    <scope>NUCLEOTIDE SEQUENCE [LARGE SCALE GENOMIC DNA]</scope>
    <source>
        <strain evidence="2 3">MCWD5</strain>
    </source>
</reference>
<evidence type="ECO:0000313" key="3">
    <source>
        <dbReference type="Proteomes" id="UP000255036"/>
    </source>
</evidence>